<evidence type="ECO:0000256" key="5">
    <source>
        <dbReference type="ARBA" id="ARBA00022617"/>
    </source>
</evidence>
<dbReference type="PANTHER" id="PTHR30529">
    <property type="entry name" value="CYTOCHROME B561"/>
    <property type="match status" value="1"/>
</dbReference>
<keyword evidence="16" id="KW-1185">Reference proteome</keyword>
<accession>A0ABZ2RE83</accession>
<dbReference type="InterPro" id="IPR016174">
    <property type="entry name" value="Di-haem_cyt_TM"/>
</dbReference>
<feature type="domain" description="Cytochrome b561 bacterial/Ni-hydrogenase" evidence="14">
    <location>
        <begin position="4"/>
        <end position="165"/>
    </location>
</feature>
<keyword evidence="6 13" id="KW-0812">Transmembrane</keyword>
<dbReference type="SUPFAM" id="SSF81342">
    <property type="entry name" value="Transmembrane di-heme cytochromes"/>
    <property type="match status" value="1"/>
</dbReference>
<proteinExistence type="inferred from homology"/>
<keyword evidence="7" id="KW-0479">Metal-binding</keyword>
<dbReference type="EMBL" id="CP148074">
    <property type="protein sequence ID" value="WXL24657.1"/>
    <property type="molecule type" value="Genomic_DNA"/>
</dbReference>
<keyword evidence="9 13" id="KW-1133">Transmembrane helix</keyword>
<comment type="cofactor">
    <cofactor evidence="1">
        <name>heme b</name>
        <dbReference type="ChEBI" id="CHEBI:60344"/>
    </cofactor>
</comment>
<evidence type="ECO:0000256" key="3">
    <source>
        <dbReference type="ARBA" id="ARBA00022448"/>
    </source>
</evidence>
<evidence type="ECO:0000313" key="16">
    <source>
        <dbReference type="Proteomes" id="UP001476583"/>
    </source>
</evidence>
<evidence type="ECO:0000256" key="13">
    <source>
        <dbReference type="SAM" id="Phobius"/>
    </source>
</evidence>
<keyword evidence="4" id="KW-1003">Cell membrane</keyword>
<evidence type="ECO:0000256" key="11">
    <source>
        <dbReference type="ARBA" id="ARBA00023136"/>
    </source>
</evidence>
<feature type="transmembrane region" description="Helical" evidence="13">
    <location>
        <begin position="12"/>
        <end position="33"/>
    </location>
</feature>
<keyword evidence="5" id="KW-0349">Heme</keyword>
<feature type="transmembrane region" description="Helical" evidence="13">
    <location>
        <begin position="45"/>
        <end position="66"/>
    </location>
</feature>
<dbReference type="Pfam" id="PF01292">
    <property type="entry name" value="Ni_hydr_CYTB"/>
    <property type="match status" value="1"/>
</dbReference>
<organism evidence="15 16">
    <name type="scientific">Ectopseudomonas mendocina</name>
    <name type="common">Pseudomonas mendocina</name>
    <dbReference type="NCBI Taxonomy" id="300"/>
    <lineage>
        <taxon>Bacteria</taxon>
        <taxon>Pseudomonadati</taxon>
        <taxon>Pseudomonadota</taxon>
        <taxon>Gammaproteobacteria</taxon>
        <taxon>Pseudomonadales</taxon>
        <taxon>Pseudomonadaceae</taxon>
        <taxon>Ectopseudomonas</taxon>
    </lineage>
</organism>
<evidence type="ECO:0000256" key="2">
    <source>
        <dbReference type="ARBA" id="ARBA00004651"/>
    </source>
</evidence>
<evidence type="ECO:0000256" key="7">
    <source>
        <dbReference type="ARBA" id="ARBA00022723"/>
    </source>
</evidence>
<evidence type="ECO:0000256" key="9">
    <source>
        <dbReference type="ARBA" id="ARBA00022989"/>
    </source>
</evidence>
<dbReference type="InterPro" id="IPR052168">
    <property type="entry name" value="Cytochrome_b561_oxidase"/>
</dbReference>
<comment type="similarity">
    <text evidence="12">Belongs to the cytochrome b561 family.</text>
</comment>
<keyword evidence="11 13" id="KW-0472">Membrane</keyword>
<evidence type="ECO:0000259" key="14">
    <source>
        <dbReference type="Pfam" id="PF01292"/>
    </source>
</evidence>
<feature type="transmembrane region" description="Helical" evidence="13">
    <location>
        <begin position="87"/>
        <end position="104"/>
    </location>
</feature>
<sequence>MTRHYSRLHVLLHWTFATIIIWATLSGFANALYSLPASVSNAIGFINVSLTALLIPLFALRILCALDRREMDSGHRGLCLLAKTGHLLLYIVTALTLITGVLMMERPVDIFGLVQLPQPLQDPALTRFFNTQHKYACIVMAVLIVGHIGAVIAHHVCGDKILKRMSL</sequence>
<evidence type="ECO:0000256" key="10">
    <source>
        <dbReference type="ARBA" id="ARBA00023004"/>
    </source>
</evidence>
<name>A0ABZ2RE83_ECTME</name>
<dbReference type="PANTHER" id="PTHR30529:SF1">
    <property type="entry name" value="CYTOCHROME B561 HOMOLOG 2"/>
    <property type="match status" value="1"/>
</dbReference>
<evidence type="ECO:0000256" key="4">
    <source>
        <dbReference type="ARBA" id="ARBA00022475"/>
    </source>
</evidence>
<protein>
    <submittedName>
        <fullName evidence="15">Cytochrome b/b6 domain-containing protein</fullName>
    </submittedName>
</protein>
<gene>
    <name evidence="15" type="ORF">WG219_15210</name>
</gene>
<dbReference type="InterPro" id="IPR011577">
    <property type="entry name" value="Cyt_b561_bac/Ni-Hgenase"/>
</dbReference>
<keyword evidence="8" id="KW-0249">Electron transport</keyword>
<evidence type="ECO:0000256" key="8">
    <source>
        <dbReference type="ARBA" id="ARBA00022982"/>
    </source>
</evidence>
<dbReference type="Proteomes" id="UP001476583">
    <property type="component" value="Chromosome"/>
</dbReference>
<keyword evidence="3" id="KW-0813">Transport</keyword>
<evidence type="ECO:0000256" key="1">
    <source>
        <dbReference type="ARBA" id="ARBA00001970"/>
    </source>
</evidence>
<keyword evidence="10" id="KW-0408">Iron</keyword>
<feature type="transmembrane region" description="Helical" evidence="13">
    <location>
        <begin position="133"/>
        <end position="157"/>
    </location>
</feature>
<comment type="subcellular location">
    <subcellularLocation>
        <location evidence="2">Cell membrane</location>
        <topology evidence="2">Multi-pass membrane protein</topology>
    </subcellularLocation>
</comment>
<evidence type="ECO:0000256" key="6">
    <source>
        <dbReference type="ARBA" id="ARBA00022692"/>
    </source>
</evidence>
<reference evidence="15 16" key="1">
    <citation type="submission" date="2024-03" db="EMBL/GenBank/DDBJ databases">
        <title>Complete genome of BD2.</title>
        <authorList>
            <person name="Cao G."/>
        </authorList>
    </citation>
    <scope>NUCLEOTIDE SEQUENCE [LARGE SCALE GENOMIC DNA]</scope>
    <source>
        <strain evidence="15 16">BD2</strain>
    </source>
</reference>
<evidence type="ECO:0000313" key="15">
    <source>
        <dbReference type="EMBL" id="WXL24657.1"/>
    </source>
</evidence>
<evidence type="ECO:0000256" key="12">
    <source>
        <dbReference type="ARBA" id="ARBA00037975"/>
    </source>
</evidence>